<keyword evidence="2" id="KW-1185">Reference proteome</keyword>
<dbReference type="Proteomes" id="UP000027192">
    <property type="component" value="Unassembled WGS sequence"/>
</dbReference>
<dbReference type="AlphaFoldDB" id="A0A066RQP8"/>
<name>A0A066RQP8_9GAMM</name>
<gene>
    <name evidence="1" type="ORF">EA58_18950</name>
</gene>
<comment type="caution">
    <text evidence="1">The sequence shown here is derived from an EMBL/GenBank/DDBJ whole genome shotgun (WGS) entry which is preliminary data.</text>
</comment>
<dbReference type="STRING" id="1654360.EA58_18950"/>
<evidence type="ECO:0000313" key="2">
    <source>
        <dbReference type="Proteomes" id="UP000027192"/>
    </source>
</evidence>
<accession>A0A066RQP8</accession>
<proteinExistence type="predicted"/>
<dbReference type="EMBL" id="JMIB01000038">
    <property type="protein sequence ID" value="KDM90022.1"/>
    <property type="molecule type" value="Genomic_DNA"/>
</dbReference>
<organism evidence="1 2">
    <name type="scientific">Photobacterium galatheae</name>
    <dbReference type="NCBI Taxonomy" id="1654360"/>
    <lineage>
        <taxon>Bacteria</taxon>
        <taxon>Pseudomonadati</taxon>
        <taxon>Pseudomonadota</taxon>
        <taxon>Gammaproteobacteria</taxon>
        <taxon>Vibrionales</taxon>
        <taxon>Vibrionaceae</taxon>
        <taxon>Photobacterium</taxon>
    </lineage>
</organism>
<sequence length="62" mass="6998">MAWFISVTRRLASNLNHAHTAHLQMAMNMSFIPILLHLGKLLPESLQEILTATRATVMIVED</sequence>
<reference evidence="1 2" key="1">
    <citation type="submission" date="2014-04" db="EMBL/GenBank/DDBJ databases">
        <title>Draft genome sequence of Photobacterium halotolerans S2753: a solonamide, ngercheumicin and holomycin producer.</title>
        <authorList>
            <person name="Machado H.R."/>
            <person name="Gram L."/>
        </authorList>
    </citation>
    <scope>NUCLEOTIDE SEQUENCE [LARGE SCALE GENOMIC DNA]</scope>
    <source>
        <strain evidence="1 2">S2753</strain>
    </source>
</reference>
<protein>
    <submittedName>
        <fullName evidence="1">Uncharacterized protein</fullName>
    </submittedName>
</protein>
<evidence type="ECO:0000313" key="1">
    <source>
        <dbReference type="EMBL" id="KDM90022.1"/>
    </source>
</evidence>